<dbReference type="Proteomes" id="UP000464577">
    <property type="component" value="Chromosome"/>
</dbReference>
<dbReference type="AlphaFoldDB" id="A0A6P1W2E0"/>
<dbReference type="EMBL" id="CP045997">
    <property type="protein sequence ID" value="QHV98150.1"/>
    <property type="molecule type" value="Genomic_DNA"/>
</dbReference>
<dbReference type="PANTHER" id="PTHR40114">
    <property type="entry name" value="SLR0698 PROTEIN"/>
    <property type="match status" value="1"/>
</dbReference>
<evidence type="ECO:0000313" key="4">
    <source>
        <dbReference type="Proteomes" id="UP000464577"/>
    </source>
</evidence>
<dbReference type="RefSeq" id="WP_162388562.1">
    <property type="nucleotide sequence ID" value="NZ_CP045997.1"/>
</dbReference>
<dbReference type="PIRSF" id="PIRSF016487">
    <property type="entry name" value="CYTH_UCP016487"/>
    <property type="match status" value="1"/>
</dbReference>
<reference evidence="3 4" key="1">
    <citation type="submission" date="2019-11" db="EMBL/GenBank/DDBJ databases">
        <title>Spirosoma endbachense sp. nov., isolated from a natural salt meadow.</title>
        <authorList>
            <person name="Rojas J."/>
            <person name="Ambika Manirajan B."/>
            <person name="Ratering S."/>
            <person name="Suarez C."/>
            <person name="Geissler-Plaum R."/>
            <person name="Schnell S."/>
        </authorList>
    </citation>
    <scope>NUCLEOTIDE SEQUENCE [LARGE SCALE GENOMIC DNA]</scope>
    <source>
        <strain evidence="3 4">I-24</strain>
    </source>
</reference>
<dbReference type="InterPro" id="IPR023577">
    <property type="entry name" value="CYTH_domain"/>
</dbReference>
<protein>
    <submittedName>
        <fullName evidence="3">CYTH domain-containing protein</fullName>
    </submittedName>
</protein>
<dbReference type="SUPFAM" id="SSF55154">
    <property type="entry name" value="CYTH-like phosphatases"/>
    <property type="match status" value="1"/>
</dbReference>
<gene>
    <name evidence="3" type="ORF">GJR95_25485</name>
</gene>
<dbReference type="KEGG" id="senf:GJR95_25485"/>
<evidence type="ECO:0000313" key="3">
    <source>
        <dbReference type="EMBL" id="QHV98150.1"/>
    </source>
</evidence>
<accession>A0A6P1W2E0</accession>
<feature type="domain" description="CYTH" evidence="2">
    <location>
        <begin position="2"/>
        <end position="148"/>
    </location>
</feature>
<dbReference type="InterPro" id="IPR012042">
    <property type="entry name" value="NeuTTM/CthTTM-like"/>
</dbReference>
<dbReference type="Pfam" id="PF01928">
    <property type="entry name" value="CYTH"/>
    <property type="match status" value="1"/>
</dbReference>
<feature type="active site" description="Proton acceptor" evidence="1">
    <location>
        <position position="29"/>
    </location>
</feature>
<dbReference type="InterPro" id="IPR033469">
    <property type="entry name" value="CYTH-like_dom_sf"/>
</dbReference>
<organism evidence="3 4">
    <name type="scientific">Spirosoma endbachense</name>
    <dbReference type="NCBI Taxonomy" id="2666025"/>
    <lineage>
        <taxon>Bacteria</taxon>
        <taxon>Pseudomonadati</taxon>
        <taxon>Bacteroidota</taxon>
        <taxon>Cytophagia</taxon>
        <taxon>Cytophagales</taxon>
        <taxon>Cytophagaceae</taxon>
        <taxon>Spirosoma</taxon>
    </lineage>
</organism>
<dbReference type="PANTHER" id="PTHR40114:SF1">
    <property type="entry name" value="SLR0698 PROTEIN"/>
    <property type="match status" value="1"/>
</dbReference>
<name>A0A6P1W2E0_9BACT</name>
<evidence type="ECO:0000259" key="2">
    <source>
        <dbReference type="PROSITE" id="PS51707"/>
    </source>
</evidence>
<evidence type="ECO:0000256" key="1">
    <source>
        <dbReference type="PIRSR" id="PIRSR016487-1"/>
    </source>
</evidence>
<sequence length="159" mass="18383">MGIEIERKFLVKGTDWKQVGKGQFYQQGYLSNHPDRTVRVRRVDDQGYITIKGKTSGASRSEYEYPIPIEDALEMLHELCEKPIIVKVRYRIPYEGLVWEVDEFQGENQGMVVAEVELSSADQTISLPDWVGQEVTSEAKYYNANLSKHPFPNWSSHRE</sequence>
<dbReference type="PROSITE" id="PS51707">
    <property type="entry name" value="CYTH"/>
    <property type="match status" value="1"/>
</dbReference>
<dbReference type="CDD" id="cd07891">
    <property type="entry name" value="CYTH-like_CthTTM-like_1"/>
    <property type="match status" value="1"/>
</dbReference>
<dbReference type="SMART" id="SM01118">
    <property type="entry name" value="CYTH"/>
    <property type="match status" value="1"/>
</dbReference>
<dbReference type="Gene3D" id="2.40.320.10">
    <property type="entry name" value="Hypothetical Protein Pfu-838710-001"/>
    <property type="match status" value="1"/>
</dbReference>
<keyword evidence="4" id="KW-1185">Reference proteome</keyword>
<proteinExistence type="predicted"/>